<reference evidence="2" key="1">
    <citation type="submission" date="2019-10" db="EMBL/GenBank/DDBJ databases">
        <authorList>
            <person name="Soares A.E.R."/>
            <person name="Aleixo A."/>
            <person name="Schneider P."/>
            <person name="Miyaki C.Y."/>
            <person name="Schneider M.P."/>
            <person name="Mello C."/>
            <person name="Vasconcelos A.T.R."/>
        </authorList>
    </citation>
    <scope>NUCLEOTIDE SEQUENCE</scope>
    <source>
        <tissue evidence="2">Muscle</tissue>
    </source>
</reference>
<comment type="caution">
    <text evidence="2">The sequence shown here is derived from an EMBL/GenBank/DDBJ whole genome shotgun (WGS) entry which is preliminary data.</text>
</comment>
<feature type="region of interest" description="Disordered" evidence="1">
    <location>
        <begin position="1"/>
        <end position="43"/>
    </location>
</feature>
<accession>A0ABQ9D320</accession>
<feature type="compositionally biased region" description="Basic and acidic residues" evidence="1">
    <location>
        <begin position="23"/>
        <end position="32"/>
    </location>
</feature>
<name>A0ABQ9D320_9PASS</name>
<protein>
    <submittedName>
        <fullName evidence="2">Uncharacterized protein</fullName>
    </submittedName>
</protein>
<dbReference type="Proteomes" id="UP001145742">
    <property type="component" value="Unassembled WGS sequence"/>
</dbReference>
<dbReference type="EMBL" id="WHWB01034350">
    <property type="protein sequence ID" value="KAJ7411174.1"/>
    <property type="molecule type" value="Genomic_DNA"/>
</dbReference>
<organism evidence="2 3">
    <name type="scientific">Willisornis vidua</name>
    <name type="common">Xingu scale-backed antbird</name>
    <dbReference type="NCBI Taxonomy" id="1566151"/>
    <lineage>
        <taxon>Eukaryota</taxon>
        <taxon>Metazoa</taxon>
        <taxon>Chordata</taxon>
        <taxon>Craniata</taxon>
        <taxon>Vertebrata</taxon>
        <taxon>Euteleostomi</taxon>
        <taxon>Archelosauria</taxon>
        <taxon>Archosauria</taxon>
        <taxon>Dinosauria</taxon>
        <taxon>Saurischia</taxon>
        <taxon>Theropoda</taxon>
        <taxon>Coelurosauria</taxon>
        <taxon>Aves</taxon>
        <taxon>Neognathae</taxon>
        <taxon>Neoaves</taxon>
        <taxon>Telluraves</taxon>
        <taxon>Australaves</taxon>
        <taxon>Passeriformes</taxon>
        <taxon>Thamnophilidae</taxon>
        <taxon>Willisornis</taxon>
    </lineage>
</organism>
<evidence type="ECO:0000256" key="1">
    <source>
        <dbReference type="SAM" id="MobiDB-lite"/>
    </source>
</evidence>
<feature type="region of interest" description="Disordered" evidence="1">
    <location>
        <begin position="98"/>
        <end position="129"/>
    </location>
</feature>
<sequence length="164" mass="18033">MAAHLEQDGSTAPIPMTAEEEGTCQKEAAKAAEEEEQSHPSPVSAVALTSLIQAMQSLTVCPPGNCVQPRDISLPGSSWSSELDGCPPVRGIAQRRFPRLPKRKPPPLGRKCGNQRCKTRRRRKRGRSIKPCILRAIANTQATTSSTQLWAHQQRNLRTFIAEK</sequence>
<feature type="compositionally biased region" description="Basic residues" evidence="1">
    <location>
        <begin position="117"/>
        <end position="128"/>
    </location>
</feature>
<evidence type="ECO:0000313" key="2">
    <source>
        <dbReference type="EMBL" id="KAJ7411174.1"/>
    </source>
</evidence>
<proteinExistence type="predicted"/>
<keyword evidence="3" id="KW-1185">Reference proteome</keyword>
<evidence type="ECO:0000313" key="3">
    <source>
        <dbReference type="Proteomes" id="UP001145742"/>
    </source>
</evidence>
<gene>
    <name evidence="2" type="ORF">WISP_103920</name>
</gene>